<comment type="caution">
    <text evidence="1">The sequence shown here is derived from an EMBL/GenBank/DDBJ whole genome shotgun (WGS) entry which is preliminary data.</text>
</comment>
<gene>
    <name evidence="1" type="ORF">G3M99_04530</name>
</gene>
<dbReference type="EMBL" id="JAAGPU010000005">
    <property type="protein sequence ID" value="NEU04134.1"/>
    <property type="molecule type" value="Genomic_DNA"/>
</dbReference>
<keyword evidence="2" id="KW-1185">Reference proteome</keyword>
<proteinExistence type="predicted"/>
<name>A0A6M0H1T4_9CLOT</name>
<evidence type="ECO:0000313" key="2">
    <source>
        <dbReference type="Proteomes" id="UP000481872"/>
    </source>
</evidence>
<dbReference type="AlphaFoldDB" id="A0A6M0H1T4"/>
<protein>
    <submittedName>
        <fullName evidence="1">Uncharacterized protein</fullName>
    </submittedName>
</protein>
<sequence length="289" mass="31687">MIFVSKEKKIKKKRNRKILASIALSLLTIICISDSKNNLQKNTIVAKNDTKALNLSESNNKKGLKTVKSNDEINVTLNDLEKDNSKLSRGGDVEEKSISKEKSLDDVNSDIVRGITVSSQKEIVKSAKPQIENLDWFSKAQYVYPIGAVAEVEDVYTGKTFKLKRTFGTNHADVEALTKEDSEVIKNVWGGNYSWERRPVIVSVSGKRIAASMAAMPHAGNDAYPALAEAPDLSGGYGTGQNLDVVKNNGMDGVCDLHFLNSMRHSDGSITEGVDEEHQRCISIAASKK</sequence>
<evidence type="ECO:0000313" key="1">
    <source>
        <dbReference type="EMBL" id="NEU04134.1"/>
    </source>
</evidence>
<accession>A0A6M0H1T4</accession>
<reference evidence="1 2" key="1">
    <citation type="submission" date="2020-02" db="EMBL/GenBank/DDBJ databases">
        <title>Genome assembly of a novel Clostridium senegalense strain.</title>
        <authorList>
            <person name="Gupta T.B."/>
            <person name="Jauregui R."/>
            <person name="Maclean P."/>
            <person name="Nawarathana A."/>
            <person name="Brightwell G."/>
        </authorList>
    </citation>
    <scope>NUCLEOTIDE SEQUENCE [LARGE SCALE GENOMIC DNA]</scope>
    <source>
        <strain evidence="1 2">AGRFS4</strain>
    </source>
</reference>
<organism evidence="1 2">
    <name type="scientific">Clostridium senegalense</name>
    <dbReference type="NCBI Taxonomy" id="1465809"/>
    <lineage>
        <taxon>Bacteria</taxon>
        <taxon>Bacillati</taxon>
        <taxon>Bacillota</taxon>
        <taxon>Clostridia</taxon>
        <taxon>Eubacteriales</taxon>
        <taxon>Clostridiaceae</taxon>
        <taxon>Clostridium</taxon>
    </lineage>
</organism>
<dbReference type="Proteomes" id="UP000481872">
    <property type="component" value="Unassembled WGS sequence"/>
</dbReference>
<dbReference type="RefSeq" id="WP_199869390.1">
    <property type="nucleotide sequence ID" value="NZ_JAAGPU010000005.1"/>
</dbReference>